<dbReference type="InterPro" id="IPR029903">
    <property type="entry name" value="RmlD-like-bd"/>
</dbReference>
<dbReference type="PANTHER" id="PTHR10491:SF4">
    <property type="entry name" value="METHIONINE ADENOSYLTRANSFERASE 2 SUBUNIT BETA"/>
    <property type="match status" value="1"/>
</dbReference>
<dbReference type="CDD" id="cd05254">
    <property type="entry name" value="dTDP_HR_like_SDR_e"/>
    <property type="match status" value="1"/>
</dbReference>
<dbReference type="GO" id="GO:0005829">
    <property type="term" value="C:cytosol"/>
    <property type="evidence" value="ECO:0007669"/>
    <property type="project" value="TreeGrafter"/>
</dbReference>
<organism evidence="5">
    <name type="scientific">Streptomyces griseoloalbus</name>
    <dbReference type="NCBI Taxonomy" id="67303"/>
    <lineage>
        <taxon>Bacteria</taxon>
        <taxon>Bacillati</taxon>
        <taxon>Actinomycetota</taxon>
        <taxon>Actinomycetes</taxon>
        <taxon>Kitasatosporales</taxon>
        <taxon>Streptomycetaceae</taxon>
        <taxon>Streptomyces</taxon>
    </lineage>
</organism>
<dbReference type="Gene3D" id="3.90.25.10">
    <property type="entry name" value="UDP-galactose 4-epimerase, domain 1"/>
    <property type="match status" value="1"/>
</dbReference>
<protein>
    <recommendedName>
        <fullName evidence="2">dTDP-4-dehydrorhamnose reductase</fullName>
        <ecNumber evidence="2">1.1.1.133</ecNumber>
    </recommendedName>
</protein>
<comment type="function">
    <text evidence="2">Catalyzes the reduction of dTDP-6-deoxy-L-lyxo-4-hexulose to yield dTDP-L-rhamnose.</text>
</comment>
<evidence type="ECO:0000313" key="5">
    <source>
        <dbReference type="EMBL" id="CBH32105.1"/>
    </source>
</evidence>
<evidence type="ECO:0000259" key="4">
    <source>
        <dbReference type="Pfam" id="PF04321"/>
    </source>
</evidence>
<gene>
    <name evidence="5" type="primary">chryU</name>
</gene>
<dbReference type="EMBL" id="FN565166">
    <property type="protein sequence ID" value="CBH32105.1"/>
    <property type="molecule type" value="Genomic_DNA"/>
</dbReference>
<dbReference type="SUPFAM" id="SSF51735">
    <property type="entry name" value="NAD(P)-binding Rossmann-fold domains"/>
    <property type="match status" value="1"/>
</dbReference>
<keyword evidence="2" id="KW-0521">NADP</keyword>
<dbReference type="EC" id="1.1.1.133" evidence="2"/>
<comment type="similarity">
    <text evidence="1 2">Belongs to the dTDP-4-dehydrorhamnose reductase family.</text>
</comment>
<feature type="domain" description="RmlD-like substrate binding" evidence="4">
    <location>
        <begin position="32"/>
        <end position="283"/>
    </location>
</feature>
<dbReference type="InterPro" id="IPR005913">
    <property type="entry name" value="dTDP_dehydrorham_reduct"/>
</dbReference>
<dbReference type="AlphaFoldDB" id="D1H0B8"/>
<proteinExistence type="inferred from homology"/>
<evidence type="ECO:0000256" key="3">
    <source>
        <dbReference type="SAM" id="MobiDB-lite"/>
    </source>
</evidence>
<dbReference type="PANTHER" id="PTHR10491">
    <property type="entry name" value="DTDP-4-DEHYDRORHAMNOSE REDUCTASE"/>
    <property type="match status" value="1"/>
</dbReference>
<dbReference type="GO" id="GO:0008831">
    <property type="term" value="F:dTDP-4-dehydrorhamnose reductase activity"/>
    <property type="evidence" value="ECO:0007669"/>
    <property type="project" value="UniProtKB-EC"/>
</dbReference>
<dbReference type="Pfam" id="PF04321">
    <property type="entry name" value="RmlD_sub_bind"/>
    <property type="match status" value="1"/>
</dbReference>
<evidence type="ECO:0000256" key="2">
    <source>
        <dbReference type="RuleBase" id="RU364082"/>
    </source>
</evidence>
<comment type="pathway">
    <text evidence="2">Carbohydrate biosynthesis; dTDP-L-rhamnose biosynthesis.</text>
</comment>
<dbReference type="GO" id="GO:0019305">
    <property type="term" value="P:dTDP-rhamnose biosynthetic process"/>
    <property type="evidence" value="ECO:0007669"/>
    <property type="project" value="UniProtKB-UniPathway"/>
</dbReference>
<name>D1H0B8_9ACTN</name>
<feature type="region of interest" description="Disordered" evidence="3">
    <location>
        <begin position="1"/>
        <end position="35"/>
    </location>
</feature>
<dbReference type="Gene3D" id="3.40.50.720">
    <property type="entry name" value="NAD(P)-binding Rossmann-like Domain"/>
    <property type="match status" value="1"/>
</dbReference>
<dbReference type="InterPro" id="IPR036291">
    <property type="entry name" value="NAD(P)-bd_dom_sf"/>
</dbReference>
<keyword evidence="2" id="KW-0560">Oxidoreductase</keyword>
<accession>D1H0B8</accession>
<evidence type="ECO:0000256" key="1">
    <source>
        <dbReference type="ARBA" id="ARBA00010944"/>
    </source>
</evidence>
<sequence length="302" mass="31279">MGRPGRRGLLGSASPTSPPPTPGSPSTGRDGPADITRAAGTERLMRAVRPDVVVNAAVFTGVDPCEADPARAYEVNAVGARHVARACADVGARCVYISTDYVFDGTAPDPYDETAPPRPLLTYGMSKLAGEGETLNASPGHLVVRTAALFGPPPPSHRRRPGFVEQILRRAAAGQRADVTDALVMSPTYTADLARMVVELLAADADGGPYHVTNEGSATWYGLAHAAVSGLGLGALPRQAAPGAGAAGPARPAATPLTSVRLPPRVRRLNRPWRDALAEFLRDHGPDALAAARPGPPLPDAP</sequence>
<reference evidence="5" key="1">
    <citation type="submission" date="2009-11" db="EMBL/GenBank/DDBJ databases">
        <title>Cloning and Characterization of the Ravidomycin and Chrysomycin Biosynthetic Gene Clusters.</title>
        <authorList>
            <person name="Kharel M.K."/>
            <person name="Nybo E."/>
            <person name="Shepherd M.D."/>
            <person name="Rohr J."/>
        </authorList>
    </citation>
    <scope>NUCLEOTIDE SEQUENCE</scope>
</reference>
<dbReference type="UniPathway" id="UPA00124"/>